<dbReference type="SUPFAM" id="SSF53474">
    <property type="entry name" value="alpha/beta-Hydrolases"/>
    <property type="match status" value="1"/>
</dbReference>
<dbReference type="OrthoDB" id="19653at2759"/>
<dbReference type="AlphaFoldDB" id="A0A226F3K0"/>
<protein>
    <submittedName>
        <fullName evidence="6">Neuroligin-4, X-linked</fullName>
    </submittedName>
</protein>
<evidence type="ECO:0000256" key="4">
    <source>
        <dbReference type="ARBA" id="ARBA00023180"/>
    </source>
</evidence>
<name>A0A226F3K0_FOLCA</name>
<feature type="domain" description="Carboxylesterase type B" evidence="5">
    <location>
        <begin position="27"/>
        <end position="541"/>
    </location>
</feature>
<evidence type="ECO:0000256" key="1">
    <source>
        <dbReference type="ARBA" id="ARBA00005964"/>
    </source>
</evidence>
<organism evidence="6 7">
    <name type="scientific">Folsomia candida</name>
    <name type="common">Springtail</name>
    <dbReference type="NCBI Taxonomy" id="158441"/>
    <lineage>
        <taxon>Eukaryota</taxon>
        <taxon>Metazoa</taxon>
        <taxon>Ecdysozoa</taxon>
        <taxon>Arthropoda</taxon>
        <taxon>Hexapoda</taxon>
        <taxon>Collembola</taxon>
        <taxon>Entomobryomorpha</taxon>
        <taxon>Isotomoidea</taxon>
        <taxon>Isotomidae</taxon>
        <taxon>Proisotominae</taxon>
        <taxon>Folsomia</taxon>
    </lineage>
</organism>
<dbReference type="PANTHER" id="PTHR43142:SF1">
    <property type="entry name" value="CARBOXYLIC ESTER HYDROLASE"/>
    <property type="match status" value="1"/>
</dbReference>
<keyword evidence="2" id="KW-0719">Serine esterase</keyword>
<keyword evidence="3" id="KW-0378">Hydrolase</keyword>
<dbReference type="Gene3D" id="3.40.50.1820">
    <property type="entry name" value="alpha/beta hydrolase"/>
    <property type="match status" value="1"/>
</dbReference>
<keyword evidence="7" id="KW-1185">Reference proteome</keyword>
<evidence type="ECO:0000256" key="3">
    <source>
        <dbReference type="ARBA" id="ARBA00022801"/>
    </source>
</evidence>
<dbReference type="PANTHER" id="PTHR43142">
    <property type="entry name" value="CARBOXYLIC ESTER HYDROLASE"/>
    <property type="match status" value="1"/>
</dbReference>
<dbReference type="OMA" id="FRPRYIE"/>
<dbReference type="Proteomes" id="UP000198287">
    <property type="component" value="Unassembled WGS sequence"/>
</dbReference>
<accession>A0A226F3K0</accession>
<keyword evidence="4" id="KW-0325">Glycoprotein</keyword>
<comment type="caution">
    <text evidence="6">The sequence shown here is derived from an EMBL/GenBank/DDBJ whole genome shotgun (WGS) entry which is preliminary data.</text>
</comment>
<evidence type="ECO:0000259" key="5">
    <source>
        <dbReference type="Pfam" id="PF00135"/>
    </source>
</evidence>
<comment type="similarity">
    <text evidence="1">Belongs to the type-B carboxylesterase/lipase family.</text>
</comment>
<dbReference type="EMBL" id="LNIX01000001">
    <property type="protein sequence ID" value="OXA64027.1"/>
    <property type="molecule type" value="Genomic_DNA"/>
</dbReference>
<sequence length="555" mass="62411">MWVQTLVKRYVPYILILCNILIVRTDATVIQTKIGKIRGLEETTSSQQIKYYAFKGIRYAQAPTGSLRFKEPVPIPAWEGIMDATLDGQPCPQLHIGTNSVIGKEDCLSLNVYSPDVDKLKPVLVFIHGGGFTTGSSSSLMYGPDYLMDEDVVVVSFNYRLSVFGFLSTESKESTGNYGLFDQILALEWVKRHVASFGGDPEKITLLGEGAGAASATLLTLTPTAKGLFRNVIAIGGTPLNSQYFQSNPVESARELVSRFDCTYEDFGELVECLRKQDAEKLVKEVNNMFSFFSFPRWFSPSFDNVLFSSSPQELLQSGKVAAKVPILMGLARHEGAFYVPLTLNSFSDGKYDGNFIDQRIPRLLPVISEFESKLFPITRAIKKRYFTNIDVENEDEFTPRYVELLTDMLFTRFSSKYAGMLSNNSIPVYYYVLQYYGSHSIMDVIGDSTTKMIAHGDVLFYIFTQILGENVRLPQDDKDFATKTFLPLLLNFVRTSNPTPSGSSFGETWPKFNAKDQTVCLIGRKISLQKDFRSNILKFWETEVPNIGKTKEEL</sequence>
<evidence type="ECO:0000256" key="2">
    <source>
        <dbReference type="ARBA" id="ARBA00022487"/>
    </source>
</evidence>
<proteinExistence type="inferred from homology"/>
<evidence type="ECO:0000313" key="7">
    <source>
        <dbReference type="Proteomes" id="UP000198287"/>
    </source>
</evidence>
<reference evidence="6 7" key="1">
    <citation type="submission" date="2015-12" db="EMBL/GenBank/DDBJ databases">
        <title>The genome of Folsomia candida.</title>
        <authorList>
            <person name="Faddeeva A."/>
            <person name="Derks M.F."/>
            <person name="Anvar Y."/>
            <person name="Smit S."/>
            <person name="Van Straalen N."/>
            <person name="Roelofs D."/>
        </authorList>
    </citation>
    <scope>NUCLEOTIDE SEQUENCE [LARGE SCALE GENOMIC DNA]</scope>
    <source>
        <strain evidence="6 7">VU population</strain>
        <tissue evidence="6">Whole body</tissue>
    </source>
</reference>
<gene>
    <name evidence="6" type="ORF">Fcan01_02231</name>
</gene>
<evidence type="ECO:0000313" key="6">
    <source>
        <dbReference type="EMBL" id="OXA64027.1"/>
    </source>
</evidence>
<dbReference type="GO" id="GO:0052689">
    <property type="term" value="F:carboxylic ester hydrolase activity"/>
    <property type="evidence" value="ECO:0007669"/>
    <property type="project" value="UniProtKB-KW"/>
</dbReference>
<dbReference type="InterPro" id="IPR002018">
    <property type="entry name" value="CarbesteraseB"/>
</dbReference>
<dbReference type="InterPro" id="IPR029058">
    <property type="entry name" value="AB_hydrolase_fold"/>
</dbReference>
<dbReference type="Pfam" id="PF00135">
    <property type="entry name" value="COesterase"/>
    <property type="match status" value="1"/>
</dbReference>